<keyword evidence="2" id="KW-1185">Reference proteome</keyword>
<dbReference type="Proteomes" id="UP001432027">
    <property type="component" value="Unassembled WGS sequence"/>
</dbReference>
<sequence length="102" mass="12043">QRFNSMSERNVFLQENDYYSWMYEKGSSANIGFDTIGQELLVKNTQDQTVDVFYPRRHILFAADDRLSILPYSFHVARNRLDLLEQLNRAVAMIYPAYPNIM</sequence>
<accession>A0AAV5UEZ2</accession>
<dbReference type="EMBL" id="BTSX01000006">
    <property type="protein sequence ID" value="GMT04902.1"/>
    <property type="molecule type" value="Genomic_DNA"/>
</dbReference>
<reference evidence="1" key="1">
    <citation type="submission" date="2023-10" db="EMBL/GenBank/DDBJ databases">
        <title>Genome assembly of Pristionchus species.</title>
        <authorList>
            <person name="Yoshida K."/>
            <person name="Sommer R.J."/>
        </authorList>
    </citation>
    <scope>NUCLEOTIDE SEQUENCE</scope>
    <source>
        <strain evidence="1">RS0144</strain>
    </source>
</reference>
<name>A0AAV5UEZ2_9BILA</name>
<evidence type="ECO:0000313" key="1">
    <source>
        <dbReference type="EMBL" id="GMT04902.1"/>
    </source>
</evidence>
<organism evidence="1 2">
    <name type="scientific">Pristionchus entomophagus</name>
    <dbReference type="NCBI Taxonomy" id="358040"/>
    <lineage>
        <taxon>Eukaryota</taxon>
        <taxon>Metazoa</taxon>
        <taxon>Ecdysozoa</taxon>
        <taxon>Nematoda</taxon>
        <taxon>Chromadorea</taxon>
        <taxon>Rhabditida</taxon>
        <taxon>Rhabditina</taxon>
        <taxon>Diplogasteromorpha</taxon>
        <taxon>Diplogasteroidea</taxon>
        <taxon>Neodiplogasteridae</taxon>
        <taxon>Pristionchus</taxon>
    </lineage>
</organism>
<evidence type="ECO:0000313" key="2">
    <source>
        <dbReference type="Proteomes" id="UP001432027"/>
    </source>
</evidence>
<dbReference type="AlphaFoldDB" id="A0AAV5UEZ2"/>
<comment type="caution">
    <text evidence="1">The sequence shown here is derived from an EMBL/GenBank/DDBJ whole genome shotgun (WGS) entry which is preliminary data.</text>
</comment>
<feature type="non-terminal residue" evidence="1">
    <location>
        <position position="1"/>
    </location>
</feature>
<proteinExistence type="predicted"/>
<protein>
    <submittedName>
        <fullName evidence="1">Uncharacterized protein</fullName>
    </submittedName>
</protein>
<gene>
    <name evidence="1" type="ORF">PENTCL1PPCAC_27076</name>
</gene>